<dbReference type="InterPro" id="IPR027383">
    <property type="entry name" value="Znf_put"/>
</dbReference>
<dbReference type="RefSeq" id="WP_379896463.1">
    <property type="nucleotide sequence ID" value="NZ_CBCSCT010000007.1"/>
</dbReference>
<evidence type="ECO:0000259" key="4">
    <source>
        <dbReference type="Pfam" id="PF13490"/>
    </source>
</evidence>
<protein>
    <recommendedName>
        <fullName evidence="2">Anti-sigma-W factor RsiW</fullName>
    </recommendedName>
</protein>
<dbReference type="Proteomes" id="UP001596250">
    <property type="component" value="Unassembled WGS sequence"/>
</dbReference>
<sequence>MDFMQRSLDHDLTPEELDQTMRHLDGCPECSLMYERLSRLSEELTRMPKIEPPFSIVDSILPQLDLPEAVQTANPSSKPPVGWLHKLKDSISLRALGGVVAAGVLLTFIVNGMLPSKDDSSDSAMNQVFLRSSASNESASDSAADAGDAELYKVETYNTGETQQKQFAAGQPESEPVPDPSTDAEERSRAFEGLDQGEQDAPQPLEVGEFEQADPSSGKSPSAMDSGEPTVAPDTPDAFSAGSEEGGSMEHPPTIGAPHGGYGIASVPVEPAVTDSPDGSYEAVVQQAEEGQFVSITDPEGEIVMESSVHAEGELQVAWKSDTVLTVTVTTGDQATVYELDTETKEEKLAVSP</sequence>
<feature type="domain" description="Putative zinc-finger" evidence="4">
    <location>
        <begin position="5"/>
        <end position="30"/>
    </location>
</feature>
<comment type="caution">
    <text evidence="5">The sequence shown here is derived from an EMBL/GenBank/DDBJ whole genome shotgun (WGS) entry which is preliminary data.</text>
</comment>
<gene>
    <name evidence="5" type="ORF">ACFPXP_20990</name>
</gene>
<dbReference type="Gene3D" id="1.10.10.1320">
    <property type="entry name" value="Anti-sigma factor, zinc-finger domain"/>
    <property type="match status" value="1"/>
</dbReference>
<comment type="similarity">
    <text evidence="1">Belongs to the zinc-associated anti-sigma factor (ZAS) superfamily. Anti-sigma-W factor family.</text>
</comment>
<feature type="region of interest" description="Disordered" evidence="3">
    <location>
        <begin position="164"/>
        <end position="280"/>
    </location>
</feature>
<dbReference type="InterPro" id="IPR041916">
    <property type="entry name" value="Anti_sigma_zinc_sf"/>
</dbReference>
<proteinExistence type="inferred from homology"/>
<name>A0ABW1IUY2_9BACL</name>
<evidence type="ECO:0000256" key="3">
    <source>
        <dbReference type="SAM" id="MobiDB-lite"/>
    </source>
</evidence>
<evidence type="ECO:0000256" key="2">
    <source>
        <dbReference type="ARBA" id="ARBA00024438"/>
    </source>
</evidence>
<evidence type="ECO:0000256" key="1">
    <source>
        <dbReference type="ARBA" id="ARBA00024353"/>
    </source>
</evidence>
<organism evidence="5 6">
    <name type="scientific">Marinicrinis lubricantis</name>
    <dbReference type="NCBI Taxonomy" id="2086470"/>
    <lineage>
        <taxon>Bacteria</taxon>
        <taxon>Bacillati</taxon>
        <taxon>Bacillota</taxon>
        <taxon>Bacilli</taxon>
        <taxon>Bacillales</taxon>
        <taxon>Paenibacillaceae</taxon>
    </lineage>
</organism>
<reference evidence="6" key="1">
    <citation type="journal article" date="2019" name="Int. J. Syst. Evol. Microbiol.">
        <title>The Global Catalogue of Microorganisms (GCM) 10K type strain sequencing project: providing services to taxonomists for standard genome sequencing and annotation.</title>
        <authorList>
            <consortium name="The Broad Institute Genomics Platform"/>
            <consortium name="The Broad Institute Genome Sequencing Center for Infectious Disease"/>
            <person name="Wu L."/>
            <person name="Ma J."/>
        </authorList>
    </citation>
    <scope>NUCLEOTIDE SEQUENCE [LARGE SCALE GENOMIC DNA]</scope>
    <source>
        <strain evidence="6">CCM 8749</strain>
    </source>
</reference>
<dbReference type="EMBL" id="JBHSQV010000185">
    <property type="protein sequence ID" value="MFC5988887.1"/>
    <property type="molecule type" value="Genomic_DNA"/>
</dbReference>
<dbReference type="Pfam" id="PF13490">
    <property type="entry name" value="zf-HC2"/>
    <property type="match status" value="1"/>
</dbReference>
<evidence type="ECO:0000313" key="5">
    <source>
        <dbReference type="EMBL" id="MFC5988887.1"/>
    </source>
</evidence>
<accession>A0ABW1IUY2</accession>
<evidence type="ECO:0000313" key="6">
    <source>
        <dbReference type="Proteomes" id="UP001596250"/>
    </source>
</evidence>
<keyword evidence="6" id="KW-1185">Reference proteome</keyword>